<dbReference type="GO" id="GO:0006508">
    <property type="term" value="P:proteolysis"/>
    <property type="evidence" value="ECO:0007669"/>
    <property type="project" value="UniProtKB-KW"/>
</dbReference>
<dbReference type="CDD" id="cd00009">
    <property type="entry name" value="AAA"/>
    <property type="match status" value="1"/>
</dbReference>
<dbReference type="InterPro" id="IPR003959">
    <property type="entry name" value="ATPase_AAA_core"/>
</dbReference>
<proteinExistence type="predicted"/>
<dbReference type="EMBL" id="CP049228">
    <property type="protein sequence ID" value="QIH24179.1"/>
    <property type="molecule type" value="Genomic_DNA"/>
</dbReference>
<dbReference type="SMART" id="SM01086">
    <property type="entry name" value="ClpB_D2-small"/>
    <property type="match status" value="1"/>
</dbReference>
<keyword evidence="3 7" id="KW-0067">ATP-binding</keyword>
<evidence type="ECO:0000256" key="1">
    <source>
        <dbReference type="ARBA" id="ARBA00022737"/>
    </source>
</evidence>
<keyword evidence="2" id="KW-0547">Nucleotide-binding</keyword>
<dbReference type="PROSITE" id="PS00871">
    <property type="entry name" value="CLPAB_2"/>
    <property type="match status" value="1"/>
</dbReference>
<keyword evidence="1 5" id="KW-0677">Repeat</keyword>
<dbReference type="SMART" id="SM00382">
    <property type="entry name" value="AAA"/>
    <property type="match status" value="2"/>
</dbReference>
<dbReference type="Gene3D" id="1.10.8.60">
    <property type="match status" value="2"/>
</dbReference>
<dbReference type="GO" id="GO:0008233">
    <property type="term" value="F:peptidase activity"/>
    <property type="evidence" value="ECO:0007669"/>
    <property type="project" value="UniProtKB-KW"/>
</dbReference>
<dbReference type="InterPro" id="IPR028299">
    <property type="entry name" value="ClpA/B_CS2"/>
</dbReference>
<dbReference type="GO" id="GO:0005737">
    <property type="term" value="C:cytoplasm"/>
    <property type="evidence" value="ECO:0007669"/>
    <property type="project" value="TreeGrafter"/>
</dbReference>
<dbReference type="InterPro" id="IPR036628">
    <property type="entry name" value="Clp_N_dom_sf"/>
</dbReference>
<gene>
    <name evidence="7" type="ORF">G6Z83_05775</name>
</gene>
<feature type="domain" description="Clp R" evidence="6">
    <location>
        <begin position="1"/>
        <end position="69"/>
    </location>
</feature>
<keyword evidence="7" id="KW-0378">Hydrolase</keyword>
<reference evidence="7 8" key="1">
    <citation type="submission" date="2020-02" db="EMBL/GenBank/DDBJ databases">
        <title>Complete genome sequences of six Lactobacillus iners strains isolated from the human vagina.</title>
        <authorList>
            <person name="France M.T."/>
            <person name="Rutt L."/>
            <person name="Narina S."/>
            <person name="Arbaugh S."/>
            <person name="Humphrys M.S."/>
            <person name="Ma B."/>
            <person name="Hayward M.R."/>
            <person name="Relman D."/>
            <person name="Kwon D.S."/>
            <person name="Ravel J."/>
        </authorList>
    </citation>
    <scope>NUCLEOTIDE SEQUENCE [LARGE SCALE GENOMIC DNA]</scope>
    <source>
        <strain evidence="7 8">C0210C1</strain>
    </source>
</reference>
<dbReference type="Proteomes" id="UP000501676">
    <property type="component" value="Chromosome"/>
</dbReference>
<dbReference type="PRINTS" id="PR00300">
    <property type="entry name" value="CLPPROTEASEA"/>
</dbReference>
<keyword evidence="4" id="KW-0143">Chaperone</keyword>
<keyword evidence="7" id="KW-0645">Protease</keyword>
<dbReference type="InterPro" id="IPR003593">
    <property type="entry name" value="AAA+_ATPase"/>
</dbReference>
<dbReference type="InterPro" id="IPR001270">
    <property type="entry name" value="ClpA/B"/>
</dbReference>
<dbReference type="GO" id="GO:0005524">
    <property type="term" value="F:ATP binding"/>
    <property type="evidence" value="ECO:0007669"/>
    <property type="project" value="UniProtKB-KW"/>
</dbReference>
<dbReference type="GO" id="GO:0016887">
    <property type="term" value="F:ATP hydrolysis activity"/>
    <property type="evidence" value="ECO:0007669"/>
    <property type="project" value="InterPro"/>
</dbReference>
<dbReference type="Pfam" id="PF17871">
    <property type="entry name" value="AAA_lid_9"/>
    <property type="match status" value="1"/>
</dbReference>
<dbReference type="PANTHER" id="PTHR11638:SF175">
    <property type="entry name" value="ATP-DEPENDENT CLP PROTEASE, ATP-BINDING SUBUNIT CLPC"/>
    <property type="match status" value="1"/>
</dbReference>
<dbReference type="InterPro" id="IPR050130">
    <property type="entry name" value="ClpA_ClpB"/>
</dbReference>
<name>A0A6G7BA28_9LACO</name>
<evidence type="ECO:0000256" key="2">
    <source>
        <dbReference type="ARBA" id="ARBA00022741"/>
    </source>
</evidence>
<dbReference type="SUPFAM" id="SSF81923">
    <property type="entry name" value="Double Clp-N motif"/>
    <property type="match status" value="1"/>
</dbReference>
<dbReference type="AlphaFoldDB" id="A0A6G7BA28"/>
<dbReference type="InterPro" id="IPR027417">
    <property type="entry name" value="P-loop_NTPase"/>
</dbReference>
<evidence type="ECO:0000313" key="8">
    <source>
        <dbReference type="Proteomes" id="UP000501676"/>
    </source>
</evidence>
<dbReference type="Pfam" id="PF10431">
    <property type="entry name" value="ClpB_D2-small"/>
    <property type="match status" value="1"/>
</dbReference>
<evidence type="ECO:0000313" key="7">
    <source>
        <dbReference type="EMBL" id="QIH24179.1"/>
    </source>
</evidence>
<dbReference type="Gene3D" id="3.40.50.300">
    <property type="entry name" value="P-loop containing nucleotide triphosphate hydrolases"/>
    <property type="match status" value="2"/>
</dbReference>
<sequence>MNIPYSENAKKVLDIAQQKATMLKHAVISTEHVLLAISTMEECSAYQTLKKYKVTESRVENIINEFYSGYGETVVTEEYCIFSPRLKKVLQCAQRLALVLKQDTITTNILLMALIKEKELTSRLILSDNCGIDIKELLKVLRYTISKANSVNSKKHSSTPALAKVSVDLTRQALRGMIDPLIGRTKELKRVIQVISRRVKNNPMLVGDPGVGKTSIAQGLALAIVNKEVPVNLLNKRILSLDLASLVAGTKYRGDFETKMKTIINEVRRDGSIILFIDEIHTLVGAGGAEGAINASNILKPFLSRGEIQVIGATTFDEYQKYLEKDPALARRFQRIKVGEPTAKETLGILQGLKSKYEEFHNVNIEADALKEAVDLSVRYISNRFLPDKAIDVMDEACSAVKIKHNATEKDSSGELKVQIADLAEQKQNAVIAQDIAKAGQLYRQELQLKAKLQKMLQQKDTSKPKRPLVIVDQVEKVVSELTGVPVTKMQRQESKRLAKLESILHQRVIGQNLAVEAVSRAIRRSRSGIKDLNRPIGSFLFLGPTGVGKTELAKALADAVFGSEKNIIRVDMSEYMDKVAVTKLIGSAPGYVGYEAGGQLAEKVRRNPYSVILLDEVEKAHPDIFNILLQVLDEGFLTDSKGRKIDFRNTIIIMTSNLGSRSLKDDKTVGFATSNQDINGVIKEKVSAATKNFFRPEFLNRIDEQVVFESLDKKQIRQIVVLMINQLVQRLQEKKIAMKITTGAMDILAKDGFDPEMGARPLRRAIQHEVEDVVAKYLISGELHEHQILKLSAKNSKLTFAISDNK</sequence>
<organism evidence="7 8">
    <name type="scientific">Lactobacillus iners</name>
    <dbReference type="NCBI Taxonomy" id="147802"/>
    <lineage>
        <taxon>Bacteria</taxon>
        <taxon>Bacillati</taxon>
        <taxon>Bacillota</taxon>
        <taxon>Bacilli</taxon>
        <taxon>Lactobacillales</taxon>
        <taxon>Lactobacillaceae</taxon>
        <taxon>Lactobacillus</taxon>
    </lineage>
</organism>
<dbReference type="RefSeq" id="WP_164824084.1">
    <property type="nucleotide sequence ID" value="NZ_CP049228.1"/>
</dbReference>
<dbReference type="FunFam" id="3.40.50.300:FF:000010">
    <property type="entry name" value="Chaperone clpB 1, putative"/>
    <property type="match status" value="1"/>
</dbReference>
<accession>A0A6G7BA28</accession>
<dbReference type="Gene3D" id="4.10.860.10">
    <property type="entry name" value="UVR domain"/>
    <property type="match status" value="1"/>
</dbReference>
<dbReference type="CDD" id="cd19499">
    <property type="entry name" value="RecA-like_ClpB_Hsp104-like"/>
    <property type="match status" value="1"/>
</dbReference>
<dbReference type="GO" id="GO:0034605">
    <property type="term" value="P:cellular response to heat"/>
    <property type="evidence" value="ECO:0007669"/>
    <property type="project" value="TreeGrafter"/>
</dbReference>
<dbReference type="PANTHER" id="PTHR11638">
    <property type="entry name" value="ATP-DEPENDENT CLP PROTEASE"/>
    <property type="match status" value="1"/>
</dbReference>
<evidence type="ECO:0000259" key="6">
    <source>
        <dbReference type="PROSITE" id="PS51903"/>
    </source>
</evidence>
<dbReference type="SUPFAM" id="SSF52540">
    <property type="entry name" value="P-loop containing nucleoside triphosphate hydrolases"/>
    <property type="match status" value="2"/>
</dbReference>
<dbReference type="InterPro" id="IPR019489">
    <property type="entry name" value="Clp_ATPase_C"/>
</dbReference>
<dbReference type="FunFam" id="3.40.50.300:FF:000025">
    <property type="entry name" value="ATP-dependent Clp protease subunit"/>
    <property type="match status" value="1"/>
</dbReference>
<dbReference type="Gene3D" id="1.10.1780.10">
    <property type="entry name" value="Clp, N-terminal domain"/>
    <property type="match status" value="1"/>
</dbReference>
<dbReference type="InterPro" id="IPR004176">
    <property type="entry name" value="Clp_R_N"/>
</dbReference>
<evidence type="ECO:0000256" key="5">
    <source>
        <dbReference type="PROSITE-ProRule" id="PRU01251"/>
    </source>
</evidence>
<dbReference type="Pfam" id="PF07724">
    <property type="entry name" value="AAA_2"/>
    <property type="match status" value="1"/>
</dbReference>
<dbReference type="InterPro" id="IPR041546">
    <property type="entry name" value="ClpA/ClpB_AAA_lid"/>
</dbReference>
<protein>
    <submittedName>
        <fullName evidence="7">ATP-dependent Clp protease ATP-binding subunit</fullName>
    </submittedName>
</protein>
<dbReference type="Pfam" id="PF02861">
    <property type="entry name" value="Clp_N"/>
    <property type="match status" value="1"/>
</dbReference>
<evidence type="ECO:0000256" key="3">
    <source>
        <dbReference type="ARBA" id="ARBA00022840"/>
    </source>
</evidence>
<dbReference type="Pfam" id="PF00004">
    <property type="entry name" value="AAA"/>
    <property type="match status" value="1"/>
</dbReference>
<dbReference type="PROSITE" id="PS51903">
    <property type="entry name" value="CLP_R"/>
    <property type="match status" value="1"/>
</dbReference>
<evidence type="ECO:0000256" key="4">
    <source>
        <dbReference type="ARBA" id="ARBA00023186"/>
    </source>
</evidence>